<dbReference type="InterPro" id="IPR007593">
    <property type="entry name" value="CD225/Dispanin_fam"/>
</dbReference>
<feature type="transmembrane region" description="Helical" evidence="7">
    <location>
        <begin position="109"/>
        <end position="128"/>
    </location>
</feature>
<keyword evidence="5 7" id="KW-0472">Membrane</keyword>
<dbReference type="AlphaFoldDB" id="R0KZC6"/>
<reference evidence="9" key="1">
    <citation type="journal article" date="2013" name="Nat. Genet.">
        <title>The duck genome and transcriptome provide insight into an avian influenza virus reservoir species.</title>
        <authorList>
            <person name="Huang Y."/>
            <person name="Li Y."/>
            <person name="Burt D.W."/>
            <person name="Chen H."/>
            <person name="Zhang Y."/>
            <person name="Qian W."/>
            <person name="Kim H."/>
            <person name="Gan S."/>
            <person name="Zhao Y."/>
            <person name="Li J."/>
            <person name="Yi K."/>
            <person name="Feng H."/>
            <person name="Zhu P."/>
            <person name="Li B."/>
            <person name="Liu Q."/>
            <person name="Fairley S."/>
            <person name="Magor K.E."/>
            <person name="Du Z."/>
            <person name="Hu X."/>
            <person name="Goodman L."/>
            <person name="Tafer H."/>
            <person name="Vignal A."/>
            <person name="Lee T."/>
            <person name="Kim K.W."/>
            <person name="Sheng Z."/>
            <person name="An Y."/>
            <person name="Searle S."/>
            <person name="Herrero J."/>
            <person name="Groenen M.A."/>
            <person name="Crooijmans R.P."/>
            <person name="Faraut T."/>
            <person name="Cai Q."/>
            <person name="Webster R.G."/>
            <person name="Aldridge J.R."/>
            <person name="Warren W.C."/>
            <person name="Bartschat S."/>
            <person name="Kehr S."/>
            <person name="Marz M."/>
            <person name="Stadler P.F."/>
            <person name="Smith J."/>
            <person name="Kraus R.H."/>
            <person name="Zhao Y."/>
            <person name="Ren L."/>
            <person name="Fei J."/>
            <person name="Morisson M."/>
            <person name="Kaiser P."/>
            <person name="Griffin D.K."/>
            <person name="Rao M."/>
            <person name="Pitel F."/>
            <person name="Wang J."/>
            <person name="Li N."/>
        </authorList>
    </citation>
    <scope>NUCLEOTIDE SEQUENCE [LARGE SCALE GENOMIC DNA]</scope>
</reference>
<comment type="similarity">
    <text evidence="2">Belongs to the CD225/Dispanin family.</text>
</comment>
<evidence type="ECO:0000256" key="2">
    <source>
        <dbReference type="ARBA" id="ARBA00006843"/>
    </source>
</evidence>
<evidence type="ECO:0000313" key="8">
    <source>
        <dbReference type="EMBL" id="EOA98673.1"/>
    </source>
</evidence>
<keyword evidence="4 7" id="KW-1133">Transmembrane helix</keyword>
<accession>R0KZC6</accession>
<dbReference type="PANTHER" id="PTHR14948:SF1">
    <property type="entry name" value="TRAFFICKING REGULATOR OF GLUT4 1"/>
    <property type="match status" value="1"/>
</dbReference>
<comment type="subcellular location">
    <subcellularLocation>
        <location evidence="1">Membrane</location>
    </subcellularLocation>
</comment>
<dbReference type="EMBL" id="KB743446">
    <property type="protein sequence ID" value="EOA98673.1"/>
    <property type="molecule type" value="Genomic_DNA"/>
</dbReference>
<organism evidence="8 9">
    <name type="scientific">Anas platyrhynchos</name>
    <name type="common">Mallard</name>
    <name type="synonym">Anas boschas</name>
    <dbReference type="NCBI Taxonomy" id="8839"/>
    <lineage>
        <taxon>Eukaryota</taxon>
        <taxon>Metazoa</taxon>
        <taxon>Chordata</taxon>
        <taxon>Craniata</taxon>
        <taxon>Vertebrata</taxon>
        <taxon>Euteleostomi</taxon>
        <taxon>Archelosauria</taxon>
        <taxon>Archosauria</taxon>
        <taxon>Dinosauria</taxon>
        <taxon>Saurischia</taxon>
        <taxon>Theropoda</taxon>
        <taxon>Coelurosauria</taxon>
        <taxon>Aves</taxon>
        <taxon>Neognathae</taxon>
        <taxon>Galloanserae</taxon>
        <taxon>Anseriformes</taxon>
        <taxon>Anatidae</taxon>
        <taxon>Anatinae</taxon>
        <taxon>Anas</taxon>
    </lineage>
</organism>
<proteinExistence type="inferred from homology"/>
<feature type="region of interest" description="Disordered" evidence="6">
    <location>
        <begin position="1"/>
        <end position="31"/>
    </location>
</feature>
<dbReference type="Pfam" id="PF04505">
    <property type="entry name" value="CD225"/>
    <property type="match status" value="1"/>
</dbReference>
<dbReference type="GO" id="GO:0016020">
    <property type="term" value="C:membrane"/>
    <property type="evidence" value="ECO:0007669"/>
    <property type="project" value="UniProtKB-SubCell"/>
</dbReference>
<dbReference type="InterPro" id="IPR051423">
    <property type="entry name" value="CD225/Dispanin"/>
</dbReference>
<evidence type="ECO:0000256" key="5">
    <source>
        <dbReference type="ARBA" id="ARBA00023136"/>
    </source>
</evidence>
<dbReference type="Proteomes" id="UP000296049">
    <property type="component" value="Unassembled WGS sequence"/>
</dbReference>
<sequence>MSQRGLGLGSASCPTLGTPLSPSDTRQTPIPCSSCPQKHPCGAAPGHQTVGYRSPDPCGRSRSHFGVCSQSIAPDPFSAASLCASPQSRNSGQQGDMDGARRLGRMARLLSIVSIVLGTIIIVLYVSLSVRA</sequence>
<gene>
    <name evidence="8" type="ORF">Anapl_02652</name>
</gene>
<evidence type="ECO:0000313" key="9">
    <source>
        <dbReference type="Proteomes" id="UP000296049"/>
    </source>
</evidence>
<name>R0KZC6_ANAPL</name>
<evidence type="ECO:0000256" key="4">
    <source>
        <dbReference type="ARBA" id="ARBA00022989"/>
    </source>
</evidence>
<evidence type="ECO:0000256" key="7">
    <source>
        <dbReference type="SAM" id="Phobius"/>
    </source>
</evidence>
<dbReference type="PANTHER" id="PTHR14948">
    <property type="entry name" value="NG5"/>
    <property type="match status" value="1"/>
</dbReference>
<keyword evidence="3 7" id="KW-0812">Transmembrane</keyword>
<evidence type="ECO:0000256" key="3">
    <source>
        <dbReference type="ARBA" id="ARBA00022692"/>
    </source>
</evidence>
<evidence type="ECO:0000256" key="1">
    <source>
        <dbReference type="ARBA" id="ARBA00004370"/>
    </source>
</evidence>
<evidence type="ECO:0000256" key="6">
    <source>
        <dbReference type="SAM" id="MobiDB-lite"/>
    </source>
</evidence>
<keyword evidence="9" id="KW-1185">Reference proteome</keyword>
<protein>
    <submittedName>
        <fullName evidence="8">Uncharacterized protein</fullName>
    </submittedName>
</protein>
<feature type="compositionally biased region" description="Polar residues" evidence="6">
    <location>
        <begin position="12"/>
        <end position="31"/>
    </location>
</feature>